<evidence type="ECO:0000313" key="4">
    <source>
        <dbReference type="EMBL" id="SDR70909.1"/>
    </source>
</evidence>
<dbReference type="Proteomes" id="UP000893823">
    <property type="component" value="Unassembled WGS sequence"/>
</dbReference>
<evidence type="ECO:0000313" key="6">
    <source>
        <dbReference type="Proteomes" id="UP000893823"/>
    </source>
</evidence>
<feature type="transmembrane region" description="Helical" evidence="1">
    <location>
        <begin position="60"/>
        <end position="80"/>
    </location>
</feature>
<organism evidence="4 5">
    <name type="scientific">Agromyces flavus</name>
    <dbReference type="NCBI Taxonomy" id="589382"/>
    <lineage>
        <taxon>Bacteria</taxon>
        <taxon>Bacillati</taxon>
        <taxon>Actinomycetota</taxon>
        <taxon>Actinomycetes</taxon>
        <taxon>Micrococcales</taxon>
        <taxon>Microbacteriaceae</taxon>
        <taxon>Agromyces</taxon>
    </lineage>
</organism>
<reference evidence="3" key="3">
    <citation type="submission" date="2022-06" db="EMBL/GenBank/DDBJ databases">
        <title>Genomic Encyclopedia of Type Strains, Phase III (KMG-III): the genomes of soil and plant-associated and newly described type strains.</title>
        <authorList>
            <person name="Whitman W."/>
        </authorList>
    </citation>
    <scope>NUCLEOTIDE SEQUENCE</scope>
    <source>
        <strain evidence="3">CPCC 202695</strain>
    </source>
</reference>
<feature type="chain" id="PRO_5009253240" description="Integral membrane protein" evidence="2">
    <location>
        <begin position="22"/>
        <end position="208"/>
    </location>
</feature>
<feature type="transmembrane region" description="Helical" evidence="1">
    <location>
        <begin position="35"/>
        <end position="53"/>
    </location>
</feature>
<evidence type="ECO:0008006" key="7">
    <source>
        <dbReference type="Google" id="ProtNLM"/>
    </source>
</evidence>
<keyword evidence="2" id="KW-0732">Signal</keyword>
<gene>
    <name evidence="3" type="ORF">BCL57_001629</name>
    <name evidence="4" type="ORF">SAMN04489721_0040</name>
</gene>
<protein>
    <recommendedName>
        <fullName evidence="7">Integral membrane protein</fullName>
    </recommendedName>
</protein>
<dbReference type="EMBL" id="LT629755">
    <property type="protein sequence ID" value="SDR70909.1"/>
    <property type="molecule type" value="Genomic_DNA"/>
</dbReference>
<dbReference type="Proteomes" id="UP000199482">
    <property type="component" value="Chromosome I"/>
</dbReference>
<keyword evidence="6" id="KW-1185">Reference proteome</keyword>
<evidence type="ECO:0000256" key="1">
    <source>
        <dbReference type="SAM" id="Phobius"/>
    </source>
</evidence>
<evidence type="ECO:0000313" key="5">
    <source>
        <dbReference type="Proteomes" id="UP000199482"/>
    </source>
</evidence>
<feature type="signal peptide" evidence="2">
    <location>
        <begin position="1"/>
        <end position="21"/>
    </location>
</feature>
<keyword evidence="1" id="KW-0472">Membrane</keyword>
<evidence type="ECO:0000256" key="2">
    <source>
        <dbReference type="SAM" id="SignalP"/>
    </source>
</evidence>
<dbReference type="AlphaFoldDB" id="A0A1H1LAM0"/>
<dbReference type="RefSeq" id="WP_092668269.1">
    <property type="nucleotide sequence ID" value="NZ_BMDN01000002.1"/>
</dbReference>
<dbReference type="EMBL" id="SODL02000002">
    <property type="protein sequence ID" value="MCP2367475.1"/>
    <property type="molecule type" value="Genomic_DNA"/>
</dbReference>
<evidence type="ECO:0000313" key="3">
    <source>
        <dbReference type="EMBL" id="MCP2367475.1"/>
    </source>
</evidence>
<proteinExistence type="predicted"/>
<reference evidence="5" key="2">
    <citation type="submission" date="2016-10" db="EMBL/GenBank/DDBJ databases">
        <authorList>
            <person name="Varghese N."/>
            <person name="Submissions S."/>
        </authorList>
    </citation>
    <scope>NUCLEOTIDE SEQUENCE [LARGE SCALE GENOMIC DNA]</scope>
    <source>
        <strain evidence="5">CPCC 202695</strain>
    </source>
</reference>
<keyword evidence="1" id="KW-1133">Transmembrane helix</keyword>
<dbReference type="STRING" id="589382.SAMN04489721_0040"/>
<accession>A0A1H1LAM0</accession>
<sequence>MMTRGARAARGAAIAAFATFAASLAHTVGGGTPPGPLALVLALAFSIPLAMALTGGRMALLRASAGALAAQAALHLLYALGTPSAASAPSEYPALSHAAHGAPVVHLDGALVVVSHGHAVAMPLAHLVAAVATVGALVLFQRAVAAVSVAFATVVRGLRLVIVALRGLVAPAAPARVAATTWVGPPDPAIVLLSSLRHRGPPRASLAA</sequence>
<name>A0A1H1LAM0_9MICO</name>
<reference evidence="4" key="1">
    <citation type="submission" date="2016-10" db="EMBL/GenBank/DDBJ databases">
        <authorList>
            <person name="de Groot N.N."/>
        </authorList>
    </citation>
    <scope>NUCLEOTIDE SEQUENCE [LARGE SCALE GENOMIC DNA]</scope>
    <source>
        <strain evidence="4">CPCC 202695</strain>
    </source>
</reference>
<keyword evidence="1" id="KW-0812">Transmembrane</keyword>
<feature type="transmembrane region" description="Helical" evidence="1">
    <location>
        <begin position="120"/>
        <end position="140"/>
    </location>
</feature>